<evidence type="ECO:0000256" key="1">
    <source>
        <dbReference type="SAM" id="SignalP"/>
    </source>
</evidence>
<evidence type="ECO:0000313" key="3">
    <source>
        <dbReference type="Proteomes" id="UP001199106"/>
    </source>
</evidence>
<organism evidence="2 3">
    <name type="scientific">Alternaria panax</name>
    <dbReference type="NCBI Taxonomy" id="48097"/>
    <lineage>
        <taxon>Eukaryota</taxon>
        <taxon>Fungi</taxon>
        <taxon>Dikarya</taxon>
        <taxon>Ascomycota</taxon>
        <taxon>Pezizomycotina</taxon>
        <taxon>Dothideomycetes</taxon>
        <taxon>Pleosporomycetidae</taxon>
        <taxon>Pleosporales</taxon>
        <taxon>Pleosporineae</taxon>
        <taxon>Pleosporaceae</taxon>
        <taxon>Alternaria</taxon>
        <taxon>Alternaria sect. Panax</taxon>
    </lineage>
</organism>
<keyword evidence="1" id="KW-0732">Signal</keyword>
<dbReference type="Proteomes" id="UP001199106">
    <property type="component" value="Unassembled WGS sequence"/>
</dbReference>
<keyword evidence="3" id="KW-1185">Reference proteome</keyword>
<reference evidence="2" key="1">
    <citation type="submission" date="2021-07" db="EMBL/GenBank/DDBJ databases">
        <title>Genome Resource of American Ginseng Black Spot Pathogen Alternaria panax.</title>
        <authorList>
            <person name="Qiu C."/>
            <person name="Wang W."/>
            <person name="Liu Z."/>
        </authorList>
    </citation>
    <scope>NUCLEOTIDE SEQUENCE</scope>
    <source>
        <strain evidence="2">BNCC115425</strain>
    </source>
</reference>
<dbReference type="AlphaFoldDB" id="A0AAD4FH43"/>
<sequence>MRLLAWIQATFHVFDVASASTSVASSNDTLKELEFPETDRFNADCQHNPYCSFTESVGELGSHNWTNDCPGLPRITEKLSRDHKHIDTNLLRKNFRIYKTLQGSKYKLDSDELTFPTYMAKRYAPNVPPSSMLCDGLGMCRVIPKLQGYRY</sequence>
<feature type="chain" id="PRO_5042242130" evidence="1">
    <location>
        <begin position="20"/>
        <end position="151"/>
    </location>
</feature>
<gene>
    <name evidence="2" type="ORF">G6011_08537</name>
</gene>
<name>A0AAD4FH43_9PLEO</name>
<protein>
    <submittedName>
        <fullName evidence="2">Uncharacterized protein</fullName>
    </submittedName>
</protein>
<comment type="caution">
    <text evidence="2">The sequence shown here is derived from an EMBL/GenBank/DDBJ whole genome shotgun (WGS) entry which is preliminary data.</text>
</comment>
<proteinExistence type="predicted"/>
<evidence type="ECO:0000313" key="2">
    <source>
        <dbReference type="EMBL" id="KAG9190449.1"/>
    </source>
</evidence>
<dbReference type="EMBL" id="JAANER010000004">
    <property type="protein sequence ID" value="KAG9190449.1"/>
    <property type="molecule type" value="Genomic_DNA"/>
</dbReference>
<feature type="signal peptide" evidence="1">
    <location>
        <begin position="1"/>
        <end position="19"/>
    </location>
</feature>
<accession>A0AAD4FH43</accession>